<dbReference type="GO" id="GO:0003729">
    <property type="term" value="F:mRNA binding"/>
    <property type="evidence" value="ECO:0007669"/>
    <property type="project" value="UniProtKB-UniRule"/>
</dbReference>
<feature type="domain" description="YTH" evidence="6">
    <location>
        <begin position="411"/>
        <end position="548"/>
    </location>
</feature>
<dbReference type="AlphaFoldDB" id="A0ABD1PEV3"/>
<organism evidence="7 8">
    <name type="scientific">Forsythia ovata</name>
    <dbReference type="NCBI Taxonomy" id="205694"/>
    <lineage>
        <taxon>Eukaryota</taxon>
        <taxon>Viridiplantae</taxon>
        <taxon>Streptophyta</taxon>
        <taxon>Embryophyta</taxon>
        <taxon>Tracheophyta</taxon>
        <taxon>Spermatophyta</taxon>
        <taxon>Magnoliopsida</taxon>
        <taxon>eudicotyledons</taxon>
        <taxon>Gunneridae</taxon>
        <taxon>Pentapetalae</taxon>
        <taxon>asterids</taxon>
        <taxon>lamiids</taxon>
        <taxon>Lamiales</taxon>
        <taxon>Oleaceae</taxon>
        <taxon>Forsythieae</taxon>
        <taxon>Forsythia</taxon>
    </lineage>
</organism>
<feature type="region of interest" description="Disordered" evidence="5">
    <location>
        <begin position="1"/>
        <end position="39"/>
    </location>
</feature>
<evidence type="ECO:0000259" key="6">
    <source>
        <dbReference type="PROSITE" id="PS50882"/>
    </source>
</evidence>
<comment type="function">
    <text evidence="4">Specifically recognizes and binds N6-methyladenosine (m6A)-containing RNAs, and regulates mRNA stability. M6A is a modification present at internal sites of mRNAs and some non-coding RNAs and plays a role in mRNA stability and processing.</text>
</comment>
<dbReference type="FunFam" id="3.10.590.10:FF:000001">
    <property type="entry name" value="YTH domain family 1, isoform CRA_a"/>
    <property type="match status" value="1"/>
</dbReference>
<comment type="similarity">
    <text evidence="4">Belongs to the YTHDF family.</text>
</comment>
<evidence type="ECO:0000256" key="4">
    <source>
        <dbReference type="RuleBase" id="RU369095"/>
    </source>
</evidence>
<dbReference type="PANTHER" id="PTHR12357:SF89">
    <property type="entry name" value="YTH DOMAIN-CONTAINING FAMILY PROTEIN"/>
    <property type="match status" value="1"/>
</dbReference>
<dbReference type="CDD" id="cd21134">
    <property type="entry name" value="YTH"/>
    <property type="match status" value="1"/>
</dbReference>
<comment type="caution">
    <text evidence="7">The sequence shown here is derived from an EMBL/GenBank/DDBJ whole genome shotgun (WGS) entry which is preliminary data.</text>
</comment>
<keyword evidence="2" id="KW-0963">Cytoplasm</keyword>
<evidence type="ECO:0000313" key="7">
    <source>
        <dbReference type="EMBL" id="KAL2462436.1"/>
    </source>
</evidence>
<protein>
    <recommendedName>
        <fullName evidence="4">YTH domain-containing family protein</fullName>
    </recommendedName>
</protein>
<evidence type="ECO:0000256" key="3">
    <source>
        <dbReference type="ARBA" id="ARBA00022884"/>
    </source>
</evidence>
<evidence type="ECO:0000256" key="1">
    <source>
        <dbReference type="ARBA" id="ARBA00004496"/>
    </source>
</evidence>
<accession>A0ABD1PEV3</accession>
<dbReference type="Gene3D" id="3.10.590.10">
    <property type="entry name" value="ph1033 like domains"/>
    <property type="match status" value="1"/>
</dbReference>
<dbReference type="GO" id="GO:1990247">
    <property type="term" value="F:N6-methyladenosine-containing RNA reader activity"/>
    <property type="evidence" value="ECO:0007669"/>
    <property type="project" value="UniProtKB-UniRule"/>
</dbReference>
<sequence length="658" mass="72445">MATVQLQASDREIPCPSDSTKSPSAIVMEAEETPAEPDSMKEHLVSTGAAIPHSEQAVSQSRSFGSDGDLSVYPSNLYAPQARTIYHKGYENFQGGWEEFPQYRNTEGQNTGSPGIYNDNPSLVSHNGYGYNLQMPYGPYAPISTSLHAVGGDSPIYSPQQYAYSRQPYYQQVVSPSLPYITPSSPVSPADSFVNVDQLVDGRLHGPGMGYTSSLGSSGRGNYSGNPGGVGFQDLWQGFDAYRTGGLWADWPKSSDRPRPLTPVSLSASTQANGSFGSFGQNIGTASQQPRSFYGFGSGSDSCNNSCYLRGLNQGSNIGHTPYNLGTNNRAWLALDNGRRRGRSNSTLCSCSGTIDIFNEQNRGPRALKSKCQIANENYLPTDANERTSTMAKMHGMSYNSQDFVIEYKDAKFFVIKSYSEDNVHKSIKYGVWASTPNGNRKLEVAYREAKEKQTICPVFLFFSVNASAQFCGVAEMAGPVDFEKSVDYWQQDKWSGQFPVKWHIIKDVPNSQFRHIVLESNDNKPVTNSRDTQEVKLEQGIEMLNIFKKYETDVSILDDFDFYEDRQKAMQERKAREQANLLNIGVVGGNENRSLVALPDEIIKQMTKSYAQIVKLDDCSKNSLVTEKSVPVLDGYVGVRVEGEGTATTTVSSAQSS</sequence>
<dbReference type="Proteomes" id="UP001604277">
    <property type="component" value="Unassembled WGS sequence"/>
</dbReference>
<dbReference type="GO" id="GO:0005737">
    <property type="term" value="C:cytoplasm"/>
    <property type="evidence" value="ECO:0007669"/>
    <property type="project" value="UniProtKB-SubCell"/>
</dbReference>
<dbReference type="PROSITE" id="PS50882">
    <property type="entry name" value="YTH"/>
    <property type="match status" value="1"/>
</dbReference>
<dbReference type="PANTHER" id="PTHR12357">
    <property type="entry name" value="YTH YT521-B HOMOLOGY DOMAIN-CONTAINING"/>
    <property type="match status" value="1"/>
</dbReference>
<dbReference type="InterPro" id="IPR045168">
    <property type="entry name" value="YTH_prot"/>
</dbReference>
<dbReference type="EMBL" id="JBFOLJ010000020">
    <property type="protein sequence ID" value="KAL2462436.1"/>
    <property type="molecule type" value="Genomic_DNA"/>
</dbReference>
<dbReference type="InterPro" id="IPR007275">
    <property type="entry name" value="YTH_domain"/>
</dbReference>
<dbReference type="Pfam" id="PF04146">
    <property type="entry name" value="YTH"/>
    <property type="match status" value="1"/>
</dbReference>
<keyword evidence="8" id="KW-1185">Reference proteome</keyword>
<name>A0ABD1PEV3_9LAMI</name>
<evidence type="ECO:0000256" key="5">
    <source>
        <dbReference type="SAM" id="MobiDB-lite"/>
    </source>
</evidence>
<evidence type="ECO:0000256" key="2">
    <source>
        <dbReference type="ARBA" id="ARBA00022490"/>
    </source>
</evidence>
<comment type="subcellular location">
    <subcellularLocation>
        <location evidence="1">Cytoplasm</location>
    </subcellularLocation>
</comment>
<evidence type="ECO:0000313" key="8">
    <source>
        <dbReference type="Proteomes" id="UP001604277"/>
    </source>
</evidence>
<gene>
    <name evidence="7" type="ORF">Fot_53673</name>
</gene>
<proteinExistence type="inferred from homology"/>
<reference evidence="8" key="1">
    <citation type="submission" date="2024-07" db="EMBL/GenBank/DDBJ databases">
        <title>Two chromosome-level genome assemblies of Korean endemic species Abeliophyllum distichum and Forsythia ovata (Oleaceae).</title>
        <authorList>
            <person name="Jang H."/>
        </authorList>
    </citation>
    <scope>NUCLEOTIDE SEQUENCE [LARGE SCALE GENOMIC DNA]</scope>
</reference>
<keyword evidence="3 4" id="KW-0694">RNA-binding</keyword>